<dbReference type="EMBL" id="JBHFFA010000002">
    <property type="protein sequence ID" value="KAL2643693.1"/>
    <property type="molecule type" value="Genomic_DNA"/>
</dbReference>
<organism evidence="2 3">
    <name type="scientific">Riccia fluitans</name>
    <dbReference type="NCBI Taxonomy" id="41844"/>
    <lineage>
        <taxon>Eukaryota</taxon>
        <taxon>Viridiplantae</taxon>
        <taxon>Streptophyta</taxon>
        <taxon>Embryophyta</taxon>
        <taxon>Marchantiophyta</taxon>
        <taxon>Marchantiopsida</taxon>
        <taxon>Marchantiidae</taxon>
        <taxon>Marchantiales</taxon>
        <taxon>Ricciaceae</taxon>
        <taxon>Riccia</taxon>
    </lineage>
</organism>
<protein>
    <submittedName>
        <fullName evidence="2">Uncharacterized protein</fullName>
    </submittedName>
</protein>
<evidence type="ECO:0000256" key="1">
    <source>
        <dbReference type="SAM" id="MobiDB-lite"/>
    </source>
</evidence>
<feature type="compositionally biased region" description="Basic and acidic residues" evidence="1">
    <location>
        <begin position="97"/>
        <end position="107"/>
    </location>
</feature>
<keyword evidence="3" id="KW-1185">Reference proteome</keyword>
<comment type="caution">
    <text evidence="2">The sequence shown here is derived from an EMBL/GenBank/DDBJ whole genome shotgun (WGS) entry which is preliminary data.</text>
</comment>
<proteinExistence type="predicted"/>
<accession>A0ABD1Z7D0</accession>
<feature type="compositionally biased region" description="Low complexity" evidence="1">
    <location>
        <begin position="75"/>
        <end position="92"/>
    </location>
</feature>
<evidence type="ECO:0000313" key="3">
    <source>
        <dbReference type="Proteomes" id="UP001605036"/>
    </source>
</evidence>
<dbReference type="Proteomes" id="UP001605036">
    <property type="component" value="Unassembled WGS sequence"/>
</dbReference>
<reference evidence="2 3" key="1">
    <citation type="submission" date="2024-09" db="EMBL/GenBank/DDBJ databases">
        <title>Chromosome-scale assembly of Riccia fluitans.</title>
        <authorList>
            <person name="Paukszto L."/>
            <person name="Sawicki J."/>
            <person name="Karawczyk K."/>
            <person name="Piernik-Szablinska J."/>
            <person name="Szczecinska M."/>
            <person name="Mazdziarz M."/>
        </authorList>
    </citation>
    <scope>NUCLEOTIDE SEQUENCE [LARGE SCALE GENOMIC DNA]</scope>
    <source>
        <strain evidence="2">Rf_01</strain>
        <tissue evidence="2">Aerial parts of the thallus</tissue>
    </source>
</reference>
<sequence length="107" mass="11587">MKREKTEDTASCSISTFGESYGIVSVTKRAEEDSLALATKIPSLPHSLAPSRLSRHSRHAAGPGSRGCERFMKQRLSSPLRPGPPSLSRSPPAEGAVGREERQRRGC</sequence>
<name>A0ABD1Z7D0_9MARC</name>
<dbReference type="AlphaFoldDB" id="A0ABD1Z7D0"/>
<feature type="region of interest" description="Disordered" evidence="1">
    <location>
        <begin position="42"/>
        <end position="107"/>
    </location>
</feature>
<evidence type="ECO:0000313" key="2">
    <source>
        <dbReference type="EMBL" id="KAL2643693.1"/>
    </source>
</evidence>
<gene>
    <name evidence="2" type="ORF">R1flu_011280</name>
</gene>